<dbReference type="Ensembl" id="ENSCGRT00001031189.1">
    <property type="protein sequence ID" value="ENSCGRP00001026943.1"/>
    <property type="gene ID" value="ENSCGRG00001024105.1"/>
</dbReference>
<dbReference type="Proteomes" id="UP000694386">
    <property type="component" value="Unplaced"/>
</dbReference>
<sequence length="127" mass="14132">MTMRRCLRRVSHLLGGLLHVPVRLLREHPAAAAAPPGRVPTAQRRRWAGKRLAPAAHALLRRAGPAARPASRRRRRRRCTEPAAPAPIWRIRPARCSDEETRSGRRRRPGRGSGPTAAEMDSCLPPL</sequence>
<evidence type="ECO:0000313" key="3">
    <source>
        <dbReference type="Proteomes" id="UP000694386"/>
    </source>
</evidence>
<accession>A0A8C2N535</accession>
<evidence type="ECO:0000313" key="2">
    <source>
        <dbReference type="Ensembl" id="ENSCGRP00001026943.1"/>
    </source>
</evidence>
<feature type="compositionally biased region" description="Low complexity" evidence="1">
    <location>
        <begin position="81"/>
        <end position="91"/>
    </location>
</feature>
<dbReference type="AlphaFoldDB" id="A0A8C2N535"/>
<proteinExistence type="predicted"/>
<feature type="region of interest" description="Disordered" evidence="1">
    <location>
        <begin position="62"/>
        <end position="127"/>
    </location>
</feature>
<name>A0A8C2N535_CRIGR</name>
<organism evidence="2 3">
    <name type="scientific">Cricetulus griseus</name>
    <name type="common">Chinese hamster</name>
    <name type="synonym">Cricetulus barabensis griseus</name>
    <dbReference type="NCBI Taxonomy" id="10029"/>
    <lineage>
        <taxon>Eukaryota</taxon>
        <taxon>Metazoa</taxon>
        <taxon>Chordata</taxon>
        <taxon>Craniata</taxon>
        <taxon>Vertebrata</taxon>
        <taxon>Euteleostomi</taxon>
        <taxon>Mammalia</taxon>
        <taxon>Eutheria</taxon>
        <taxon>Euarchontoglires</taxon>
        <taxon>Glires</taxon>
        <taxon>Rodentia</taxon>
        <taxon>Myomorpha</taxon>
        <taxon>Muroidea</taxon>
        <taxon>Cricetidae</taxon>
        <taxon>Cricetinae</taxon>
        <taxon>Cricetulus</taxon>
    </lineage>
</organism>
<protein>
    <submittedName>
        <fullName evidence="2">Uncharacterized protein</fullName>
    </submittedName>
</protein>
<reference evidence="2" key="2">
    <citation type="submission" date="2025-09" db="UniProtKB">
        <authorList>
            <consortium name="Ensembl"/>
        </authorList>
    </citation>
    <scope>IDENTIFICATION</scope>
</reference>
<evidence type="ECO:0000256" key="1">
    <source>
        <dbReference type="SAM" id="MobiDB-lite"/>
    </source>
</evidence>
<reference evidence="2" key="1">
    <citation type="submission" date="2025-08" db="UniProtKB">
        <authorList>
            <consortium name="Ensembl"/>
        </authorList>
    </citation>
    <scope>IDENTIFICATION</scope>
</reference>